<dbReference type="InterPro" id="IPR023393">
    <property type="entry name" value="START-like_dom_sf"/>
</dbReference>
<dbReference type="InterPro" id="IPR017455">
    <property type="entry name" value="Znf_FYVE-rel"/>
</dbReference>
<dbReference type="GO" id="GO:0008270">
    <property type="term" value="F:zinc ion binding"/>
    <property type="evidence" value="ECO:0007669"/>
    <property type="project" value="UniProtKB-KW"/>
</dbReference>
<dbReference type="Proteomes" id="UP000243579">
    <property type="component" value="Unassembled WGS sequence"/>
</dbReference>
<accession>A0A1V9Y4N9</accession>
<protein>
    <recommendedName>
        <fullName evidence="6">FYVE-type domain-containing protein</fullName>
    </recommendedName>
</protein>
<dbReference type="InterPro" id="IPR011011">
    <property type="entry name" value="Znf_FYVE_PHD"/>
</dbReference>
<dbReference type="EMBL" id="JNBR01002885">
    <property type="protein sequence ID" value="OQR80676.1"/>
    <property type="molecule type" value="Genomic_DNA"/>
</dbReference>
<feature type="compositionally biased region" description="Low complexity" evidence="5">
    <location>
        <begin position="371"/>
        <end position="383"/>
    </location>
</feature>
<evidence type="ECO:0000256" key="4">
    <source>
        <dbReference type="PROSITE-ProRule" id="PRU00091"/>
    </source>
</evidence>
<dbReference type="AlphaFoldDB" id="A0A1V9Y4N9"/>
<dbReference type="Pfam" id="PF01363">
    <property type="entry name" value="FYVE"/>
    <property type="match status" value="1"/>
</dbReference>
<feature type="compositionally biased region" description="Polar residues" evidence="5">
    <location>
        <begin position="347"/>
        <end position="364"/>
    </location>
</feature>
<dbReference type="InterPro" id="IPR000306">
    <property type="entry name" value="Znf_FYVE"/>
</dbReference>
<dbReference type="PROSITE" id="PS50178">
    <property type="entry name" value="ZF_FYVE"/>
    <property type="match status" value="1"/>
</dbReference>
<reference evidence="7 8" key="1">
    <citation type="journal article" date="2014" name="Genome Biol. Evol.">
        <title>The secreted proteins of Achlya hypogyna and Thraustotheca clavata identify the ancestral oomycete secretome and reveal gene acquisitions by horizontal gene transfer.</title>
        <authorList>
            <person name="Misner I."/>
            <person name="Blouin N."/>
            <person name="Leonard G."/>
            <person name="Richards T.A."/>
            <person name="Lane C.E."/>
        </authorList>
    </citation>
    <scope>NUCLEOTIDE SEQUENCE [LARGE SCALE GENOMIC DNA]</scope>
    <source>
        <strain evidence="7 8">ATCC 48635</strain>
    </source>
</reference>
<dbReference type="PANTHER" id="PTHR13510:SF44">
    <property type="entry name" value="RABENOSYN-5"/>
    <property type="match status" value="1"/>
</dbReference>
<organism evidence="7 8">
    <name type="scientific">Achlya hypogyna</name>
    <name type="common">Oomycete</name>
    <name type="synonym">Protoachlya hypogyna</name>
    <dbReference type="NCBI Taxonomy" id="1202772"/>
    <lineage>
        <taxon>Eukaryota</taxon>
        <taxon>Sar</taxon>
        <taxon>Stramenopiles</taxon>
        <taxon>Oomycota</taxon>
        <taxon>Saprolegniomycetes</taxon>
        <taxon>Saprolegniales</taxon>
        <taxon>Achlyaceae</taxon>
        <taxon>Achlya</taxon>
    </lineage>
</organism>
<keyword evidence="1" id="KW-0479">Metal-binding</keyword>
<feature type="region of interest" description="Disordered" evidence="5">
    <location>
        <begin position="316"/>
        <end position="390"/>
    </location>
</feature>
<evidence type="ECO:0000256" key="1">
    <source>
        <dbReference type="ARBA" id="ARBA00022723"/>
    </source>
</evidence>
<evidence type="ECO:0000256" key="2">
    <source>
        <dbReference type="ARBA" id="ARBA00022771"/>
    </source>
</evidence>
<gene>
    <name evidence="7" type="ORF">ACHHYP_17323</name>
</gene>
<dbReference type="SUPFAM" id="SSF57903">
    <property type="entry name" value="FYVE/PHD zinc finger"/>
    <property type="match status" value="1"/>
</dbReference>
<evidence type="ECO:0000313" key="7">
    <source>
        <dbReference type="EMBL" id="OQR80676.1"/>
    </source>
</evidence>
<comment type="caution">
    <text evidence="7">The sequence shown here is derived from an EMBL/GenBank/DDBJ whole genome shotgun (WGS) entry which is preliminary data.</text>
</comment>
<proteinExistence type="predicted"/>
<keyword evidence="8" id="KW-1185">Reference proteome</keyword>
<evidence type="ECO:0000256" key="5">
    <source>
        <dbReference type="SAM" id="MobiDB-lite"/>
    </source>
</evidence>
<dbReference type="InterPro" id="IPR013083">
    <property type="entry name" value="Znf_RING/FYVE/PHD"/>
</dbReference>
<dbReference type="OrthoDB" id="68108at2759"/>
<evidence type="ECO:0000259" key="6">
    <source>
        <dbReference type="PROSITE" id="PS50178"/>
    </source>
</evidence>
<dbReference type="SMART" id="SM00064">
    <property type="entry name" value="FYVE"/>
    <property type="match status" value="1"/>
</dbReference>
<name>A0A1V9Y4N9_ACHHY</name>
<evidence type="ECO:0000256" key="3">
    <source>
        <dbReference type="ARBA" id="ARBA00022833"/>
    </source>
</evidence>
<dbReference type="PANTHER" id="PTHR13510">
    <property type="entry name" value="FYVE-FINGER-CONTAINING RAB5 EFFECTOR PROTEIN RABENOSYN-5-RELATED"/>
    <property type="match status" value="1"/>
</dbReference>
<dbReference type="SUPFAM" id="SSF55961">
    <property type="entry name" value="Bet v1-like"/>
    <property type="match status" value="1"/>
</dbReference>
<dbReference type="Gene3D" id="3.30.530.20">
    <property type="match status" value="1"/>
</dbReference>
<keyword evidence="3" id="KW-0862">Zinc</keyword>
<dbReference type="STRING" id="1202772.A0A1V9Y4N9"/>
<dbReference type="InterPro" id="IPR052727">
    <property type="entry name" value="Rab4/Rab5_effector"/>
</dbReference>
<sequence length="427" mass="45781">MEILDEHIVPTLTLTAADVAAHRELMREKRAKVLTLDFRREVATGRGWSLEDDKFGVQIFAKPLAGAGVSEYICHGTLPTTVPNLVEALYADDSAAQKLVDSILLESDFINAGVLSALETRTKLDPGLFLGLKYTKFSIPMSSTPRDVCFLEHSGTTTGAKGEHTFFVLRESVAVPSFPEAKGTLRAATASSYVFAATQRGDVEVTMRWFLDPSGTSLLLHQGASKVRAMLLRIATLPQFRRVVTSPLSTSWVPDAERKMCSICNKRFNALRSKHHCRLCGEIMCSGCTTKVLYVPACASQKVTGKYCGDCIQQAKGPAGRPPKDSKRKGSAASTVASGQDIDDSASEASSVRSMRSVLSTRSMHSIRENSTSVSSVSSATSSQGTREAAAATAPIETGFVVCEFKDGVVNAVQGDTAPSAKSEVDV</sequence>
<evidence type="ECO:0000313" key="8">
    <source>
        <dbReference type="Proteomes" id="UP000243579"/>
    </source>
</evidence>
<dbReference type="Gene3D" id="3.30.40.10">
    <property type="entry name" value="Zinc/RING finger domain, C3HC4 (zinc finger)"/>
    <property type="match status" value="1"/>
</dbReference>
<feature type="domain" description="FYVE-type" evidence="6">
    <location>
        <begin position="255"/>
        <end position="316"/>
    </location>
</feature>
<keyword evidence="2 4" id="KW-0863">Zinc-finger</keyword>